<dbReference type="GO" id="GO:0005886">
    <property type="term" value="C:plasma membrane"/>
    <property type="evidence" value="ECO:0007669"/>
    <property type="project" value="UniProtKB-SubCell"/>
</dbReference>
<dbReference type="PANTHER" id="PTHR33910:SF1">
    <property type="entry name" value="PROTEIN TRANSLOCASE SUBUNIT SECE"/>
    <property type="match status" value="1"/>
</dbReference>
<comment type="function">
    <text evidence="9">Essential subunit of the Sec protein translocation channel SecYEG. Clamps together the 2 halves of SecY. May contact the channel plug during translocation.</text>
</comment>
<dbReference type="GO" id="GO:0009306">
    <property type="term" value="P:protein secretion"/>
    <property type="evidence" value="ECO:0007669"/>
    <property type="project" value="UniProtKB-UniRule"/>
</dbReference>
<evidence type="ECO:0000256" key="7">
    <source>
        <dbReference type="ARBA" id="ARBA00023010"/>
    </source>
</evidence>
<keyword evidence="8 9" id="KW-0472">Membrane</keyword>
<dbReference type="PANTHER" id="PTHR33910">
    <property type="entry name" value="PROTEIN TRANSLOCASE SUBUNIT SECE"/>
    <property type="match status" value="1"/>
</dbReference>
<evidence type="ECO:0000313" key="11">
    <source>
        <dbReference type="Proteomes" id="UP000291613"/>
    </source>
</evidence>
<keyword evidence="11" id="KW-1185">Reference proteome</keyword>
<sequence>MPKTSPGEFFQQVATETRKVVWPTRRETAITTVMVFVFVFLASVFFFVADMILRFGVTWILGYGQ</sequence>
<evidence type="ECO:0000256" key="1">
    <source>
        <dbReference type="ARBA" id="ARBA00004370"/>
    </source>
</evidence>
<comment type="caution">
    <text evidence="10">The sequence shown here is derived from an EMBL/GenBank/DDBJ whole genome shotgun (WGS) entry which is preliminary data.</text>
</comment>
<dbReference type="InterPro" id="IPR038379">
    <property type="entry name" value="SecE_sf"/>
</dbReference>
<keyword evidence="3 9" id="KW-1003">Cell membrane</keyword>
<dbReference type="GO" id="GO:0065002">
    <property type="term" value="P:intracellular protein transmembrane transport"/>
    <property type="evidence" value="ECO:0007669"/>
    <property type="project" value="UniProtKB-UniRule"/>
</dbReference>
<feature type="transmembrane region" description="Helical" evidence="9">
    <location>
        <begin position="29"/>
        <end position="49"/>
    </location>
</feature>
<keyword evidence="7 9" id="KW-0811">Translocation</keyword>
<evidence type="ECO:0000256" key="8">
    <source>
        <dbReference type="ARBA" id="ARBA00023136"/>
    </source>
</evidence>
<accession>A0A4Q9GIJ3</accession>
<organism evidence="10 11">
    <name type="scientific">Hansschlegelia quercus</name>
    <dbReference type="NCBI Taxonomy" id="2528245"/>
    <lineage>
        <taxon>Bacteria</taxon>
        <taxon>Pseudomonadati</taxon>
        <taxon>Pseudomonadota</taxon>
        <taxon>Alphaproteobacteria</taxon>
        <taxon>Hyphomicrobiales</taxon>
        <taxon>Methylopilaceae</taxon>
        <taxon>Hansschlegelia</taxon>
    </lineage>
</organism>
<protein>
    <recommendedName>
        <fullName evidence="9">Protein translocase subunit SecE</fullName>
    </recommendedName>
</protein>
<evidence type="ECO:0000313" key="10">
    <source>
        <dbReference type="EMBL" id="TBN54059.1"/>
    </source>
</evidence>
<dbReference type="GO" id="GO:0008320">
    <property type="term" value="F:protein transmembrane transporter activity"/>
    <property type="evidence" value="ECO:0007669"/>
    <property type="project" value="UniProtKB-UniRule"/>
</dbReference>
<keyword evidence="4 9" id="KW-0812">Transmembrane</keyword>
<keyword evidence="6 9" id="KW-1133">Transmembrane helix</keyword>
<evidence type="ECO:0000256" key="2">
    <source>
        <dbReference type="ARBA" id="ARBA00022448"/>
    </source>
</evidence>
<keyword evidence="2 9" id="KW-0813">Transport</keyword>
<comment type="similarity">
    <text evidence="9">Belongs to the SecE/SEC61-gamma family.</text>
</comment>
<comment type="subcellular location">
    <subcellularLocation>
        <location evidence="9">Cell membrane</location>
        <topology evidence="9">Single-pass membrane protein</topology>
    </subcellularLocation>
    <subcellularLocation>
        <location evidence="1">Membrane</location>
    </subcellularLocation>
</comment>
<dbReference type="Pfam" id="PF00584">
    <property type="entry name" value="SecE"/>
    <property type="match status" value="1"/>
</dbReference>
<comment type="subunit">
    <text evidence="9">Component of the Sec protein translocase complex. Heterotrimer consisting of SecY, SecE and SecG subunits. The heterotrimers can form oligomers, although 1 heterotrimer is thought to be able to translocate proteins. Interacts with the ribosome. Interacts with SecDF, and other proteins may be involved. Interacts with SecA.</text>
</comment>
<dbReference type="Proteomes" id="UP000291613">
    <property type="component" value="Unassembled WGS sequence"/>
</dbReference>
<dbReference type="AlphaFoldDB" id="A0A4Q9GIJ3"/>
<reference evidence="10 11" key="1">
    <citation type="submission" date="2019-02" db="EMBL/GenBank/DDBJ databases">
        <title>Hansschlegelia quercus sp. nov., a novel methylotrophic bacterium from buds of oak (Quercus robur L.).</title>
        <authorList>
            <person name="Agafonova N.V."/>
            <person name="Kaparullina E.N."/>
            <person name="Grouzdev D.S."/>
            <person name="Doronina N.V."/>
        </authorList>
    </citation>
    <scope>NUCLEOTIDE SEQUENCE [LARGE SCALE GENOMIC DNA]</scope>
    <source>
        <strain evidence="10 11">Dub</strain>
    </source>
</reference>
<evidence type="ECO:0000256" key="5">
    <source>
        <dbReference type="ARBA" id="ARBA00022927"/>
    </source>
</evidence>
<evidence type="ECO:0000256" key="6">
    <source>
        <dbReference type="ARBA" id="ARBA00022989"/>
    </source>
</evidence>
<gene>
    <name evidence="9 10" type="primary">secE</name>
    <name evidence="10" type="ORF">EYR15_04160</name>
</gene>
<dbReference type="EMBL" id="SIUB01000002">
    <property type="protein sequence ID" value="TBN54059.1"/>
    <property type="molecule type" value="Genomic_DNA"/>
</dbReference>
<name>A0A4Q9GIJ3_9HYPH</name>
<dbReference type="GO" id="GO:0006605">
    <property type="term" value="P:protein targeting"/>
    <property type="evidence" value="ECO:0007669"/>
    <property type="project" value="UniProtKB-UniRule"/>
</dbReference>
<evidence type="ECO:0000256" key="9">
    <source>
        <dbReference type="HAMAP-Rule" id="MF_00422"/>
    </source>
</evidence>
<evidence type="ECO:0000256" key="4">
    <source>
        <dbReference type="ARBA" id="ARBA00022692"/>
    </source>
</evidence>
<dbReference type="GO" id="GO:0043952">
    <property type="term" value="P:protein transport by the Sec complex"/>
    <property type="evidence" value="ECO:0007669"/>
    <property type="project" value="UniProtKB-UniRule"/>
</dbReference>
<proteinExistence type="inferred from homology"/>
<dbReference type="InterPro" id="IPR005807">
    <property type="entry name" value="SecE_bac"/>
</dbReference>
<dbReference type="HAMAP" id="MF_00422">
    <property type="entry name" value="SecE"/>
    <property type="match status" value="1"/>
</dbReference>
<evidence type="ECO:0000256" key="3">
    <source>
        <dbReference type="ARBA" id="ARBA00022475"/>
    </source>
</evidence>
<dbReference type="Gene3D" id="1.20.5.1030">
    <property type="entry name" value="Preprotein translocase secy subunit"/>
    <property type="match status" value="1"/>
</dbReference>
<dbReference type="NCBIfam" id="TIGR00964">
    <property type="entry name" value="secE_bact"/>
    <property type="match status" value="1"/>
</dbReference>
<keyword evidence="5 9" id="KW-0653">Protein transport</keyword>
<dbReference type="RefSeq" id="WP_131001654.1">
    <property type="nucleotide sequence ID" value="NZ_JBHSZR010000005.1"/>
</dbReference>
<dbReference type="InterPro" id="IPR001901">
    <property type="entry name" value="Translocase_SecE/Sec61-g"/>
</dbReference>
<dbReference type="OrthoDB" id="9812738at2"/>